<evidence type="ECO:0000313" key="3">
    <source>
        <dbReference type="Proteomes" id="UP000233375"/>
    </source>
</evidence>
<keyword evidence="1" id="KW-1133">Transmembrane helix</keyword>
<name>A0A2N0YYR4_9BACI</name>
<gene>
    <name evidence="2" type="ORF">CWS01_17375</name>
</gene>
<keyword evidence="1" id="KW-0472">Membrane</keyword>
<reference evidence="2 3" key="1">
    <citation type="journal article" date="2003" name="Int. J. Syst. Evol. Microbiol.">
        <title>Bacillus nealsonii sp. nov., isolated from a spacecraft-assembly facility, whose spores are gamma-radiation resistant.</title>
        <authorList>
            <person name="Venkateswaran K."/>
            <person name="Kempf M."/>
            <person name="Chen F."/>
            <person name="Satomi M."/>
            <person name="Nicholson W."/>
            <person name="Kern R."/>
        </authorList>
    </citation>
    <scope>NUCLEOTIDE SEQUENCE [LARGE SCALE GENOMIC DNA]</scope>
    <source>
        <strain evidence="2 3">FO-92</strain>
    </source>
</reference>
<feature type="transmembrane region" description="Helical" evidence="1">
    <location>
        <begin position="69"/>
        <end position="88"/>
    </location>
</feature>
<evidence type="ECO:0000256" key="1">
    <source>
        <dbReference type="SAM" id="Phobius"/>
    </source>
</evidence>
<dbReference type="RefSeq" id="WP_101178442.1">
    <property type="nucleotide sequence ID" value="NZ_PISE01000043.1"/>
</dbReference>
<organism evidence="2 3">
    <name type="scientific">Niallia nealsonii</name>
    <dbReference type="NCBI Taxonomy" id="115979"/>
    <lineage>
        <taxon>Bacteria</taxon>
        <taxon>Bacillati</taxon>
        <taxon>Bacillota</taxon>
        <taxon>Bacilli</taxon>
        <taxon>Bacillales</taxon>
        <taxon>Bacillaceae</taxon>
        <taxon>Niallia</taxon>
    </lineage>
</organism>
<dbReference type="Proteomes" id="UP000233375">
    <property type="component" value="Unassembled WGS sequence"/>
</dbReference>
<sequence>MADKHSHAKMLILVSISMASAPFMTNLSTNLCYIVIINLFAELSVSGTVLLLFNTLLKSTEENIRSLCIYPTIIFYCFYSSTVWCIFIRKNVHSSCNEYIFYN</sequence>
<dbReference type="AlphaFoldDB" id="A0A2N0YYR4"/>
<evidence type="ECO:0008006" key="4">
    <source>
        <dbReference type="Google" id="ProtNLM"/>
    </source>
</evidence>
<accession>A0A2N0YYR4</accession>
<comment type="caution">
    <text evidence="2">The sequence shown here is derived from an EMBL/GenBank/DDBJ whole genome shotgun (WGS) entry which is preliminary data.</text>
</comment>
<keyword evidence="1" id="KW-0812">Transmembrane</keyword>
<feature type="transmembrane region" description="Helical" evidence="1">
    <location>
        <begin position="31"/>
        <end position="57"/>
    </location>
</feature>
<dbReference type="EMBL" id="PISE01000043">
    <property type="protein sequence ID" value="PKG22385.1"/>
    <property type="molecule type" value="Genomic_DNA"/>
</dbReference>
<protein>
    <recommendedName>
        <fullName evidence="4">NADH dehydrogenase subunit 4L</fullName>
    </recommendedName>
</protein>
<keyword evidence="3" id="KW-1185">Reference proteome</keyword>
<evidence type="ECO:0000313" key="2">
    <source>
        <dbReference type="EMBL" id="PKG22385.1"/>
    </source>
</evidence>
<proteinExistence type="predicted"/>